<dbReference type="AlphaFoldDB" id="A0AAV7T9Y4"/>
<dbReference type="EMBL" id="JANPWB010000007">
    <property type="protein sequence ID" value="KAJ1173010.1"/>
    <property type="molecule type" value="Genomic_DNA"/>
</dbReference>
<keyword evidence="3" id="KW-1185">Reference proteome</keyword>
<keyword evidence="1" id="KW-0175">Coiled coil</keyword>
<reference evidence="2" key="1">
    <citation type="journal article" date="2022" name="bioRxiv">
        <title>Sequencing and chromosome-scale assembly of the giantPleurodeles waltlgenome.</title>
        <authorList>
            <person name="Brown T."/>
            <person name="Elewa A."/>
            <person name="Iarovenko S."/>
            <person name="Subramanian E."/>
            <person name="Araus A.J."/>
            <person name="Petzold A."/>
            <person name="Susuki M."/>
            <person name="Suzuki K.-i.T."/>
            <person name="Hayashi T."/>
            <person name="Toyoda A."/>
            <person name="Oliveira C."/>
            <person name="Osipova E."/>
            <person name="Leigh N.D."/>
            <person name="Simon A."/>
            <person name="Yun M.H."/>
        </authorList>
    </citation>
    <scope>NUCLEOTIDE SEQUENCE</scope>
    <source>
        <strain evidence="2">20211129_DDA</strain>
        <tissue evidence="2">Liver</tissue>
    </source>
</reference>
<comment type="caution">
    <text evidence="2">The sequence shown here is derived from an EMBL/GenBank/DDBJ whole genome shotgun (WGS) entry which is preliminary data.</text>
</comment>
<evidence type="ECO:0000313" key="3">
    <source>
        <dbReference type="Proteomes" id="UP001066276"/>
    </source>
</evidence>
<feature type="coiled-coil region" evidence="1">
    <location>
        <begin position="146"/>
        <end position="187"/>
    </location>
</feature>
<protein>
    <submittedName>
        <fullName evidence="2">Uncharacterized protein</fullName>
    </submittedName>
</protein>
<name>A0AAV7T9Y4_PLEWA</name>
<evidence type="ECO:0000313" key="2">
    <source>
        <dbReference type="EMBL" id="KAJ1173010.1"/>
    </source>
</evidence>
<gene>
    <name evidence="2" type="ORF">NDU88_004852</name>
</gene>
<dbReference type="Proteomes" id="UP001066276">
    <property type="component" value="Chromosome 4_1"/>
</dbReference>
<feature type="coiled-coil region" evidence="1">
    <location>
        <begin position="87"/>
        <end position="114"/>
    </location>
</feature>
<evidence type="ECO:0000256" key="1">
    <source>
        <dbReference type="SAM" id="Coils"/>
    </source>
</evidence>
<accession>A0AAV7T9Y4</accession>
<organism evidence="2 3">
    <name type="scientific">Pleurodeles waltl</name>
    <name type="common">Iberian ribbed newt</name>
    <dbReference type="NCBI Taxonomy" id="8319"/>
    <lineage>
        <taxon>Eukaryota</taxon>
        <taxon>Metazoa</taxon>
        <taxon>Chordata</taxon>
        <taxon>Craniata</taxon>
        <taxon>Vertebrata</taxon>
        <taxon>Euteleostomi</taxon>
        <taxon>Amphibia</taxon>
        <taxon>Batrachia</taxon>
        <taxon>Caudata</taxon>
        <taxon>Salamandroidea</taxon>
        <taxon>Salamandridae</taxon>
        <taxon>Pleurodelinae</taxon>
        <taxon>Pleurodeles</taxon>
    </lineage>
</organism>
<sequence length="266" mass="30810">MEIWTPRLSRVPKMWCGGSRLPAYGLGLPRHPKVLVKETHISPRSNASHLLCLANFLVAPWACSLKRPLVSETSSTRERRPLFGRQRMRVIERCMHYENENARLEEDIQHVISRAAVGEAIHARLVSEYQHLQLEKTSLAPCQNVNDDLKEDLEELEHTLWRSRRESQRIEQEVQRQEQANRELSHTIHLSKKEVFAKRQEVRVEKQRLLELKVLMVAREEAHGADFGAVLSDYLTQTLAQLVIIPFWLVGSLNKYVTLDIMIDGT</sequence>
<proteinExistence type="predicted"/>